<dbReference type="RefSeq" id="WP_087552996.1">
    <property type="nucleotide sequence ID" value="NZ_CP033133.1"/>
</dbReference>
<evidence type="ECO:0000313" key="1">
    <source>
        <dbReference type="EMBL" id="AYO53031.1"/>
    </source>
</evidence>
<organism evidence="1 2">
    <name type="scientific">Acinetobacter wuhouensis</name>
    <dbReference type="NCBI Taxonomy" id="1879050"/>
    <lineage>
        <taxon>Bacteria</taxon>
        <taxon>Pseudomonadati</taxon>
        <taxon>Pseudomonadota</taxon>
        <taxon>Gammaproteobacteria</taxon>
        <taxon>Moraxellales</taxon>
        <taxon>Moraxellaceae</taxon>
        <taxon>Acinetobacter</taxon>
    </lineage>
</organism>
<reference evidence="1 2" key="1">
    <citation type="submission" date="2018-10" db="EMBL/GenBank/DDBJ databases">
        <title>The complete genome of Acinetobacter wuhouensis strain WCHAW010062.</title>
        <authorList>
            <person name="Hu Y."/>
            <person name="Long H."/>
            <person name="Feng Y."/>
            <person name="Zong Z."/>
        </authorList>
    </citation>
    <scope>NUCLEOTIDE SEQUENCE [LARGE SCALE GENOMIC DNA]</scope>
    <source>
        <strain evidence="1 2">WCHAW010062</strain>
    </source>
</reference>
<dbReference type="EMBL" id="CP033133">
    <property type="protein sequence ID" value="AYO53031.1"/>
    <property type="molecule type" value="Genomic_DNA"/>
</dbReference>
<dbReference type="AlphaFoldDB" id="A0A3G2SYT7"/>
<evidence type="ECO:0000313" key="2">
    <source>
        <dbReference type="Proteomes" id="UP000279962"/>
    </source>
</evidence>
<sequence>MGTFSNISIQHLSICSVIDEIKHFYKITYQLSLPIIQEWYLTDHNKKIHTIVVSCNHSIYWVDINFPYHDLTDPLIFDFLIYLSKKYKTTVLLGKLKTTTAEAQFIKLENGVIQYHIAQNLIEEQIVITQKSGLENSDNIFKSGLPEIGQAFDSDIQEFLDLDDWNNFFGSCNREYTFDSSIHIEEYFHLRWHKEQS</sequence>
<accession>A0A3G2SYT7</accession>
<name>A0A3G2SYT7_9GAMM</name>
<protein>
    <submittedName>
        <fullName evidence="1">Uncharacterized protein</fullName>
    </submittedName>
</protein>
<proteinExistence type="predicted"/>
<gene>
    <name evidence="1" type="ORF">CDG68_04820</name>
</gene>
<dbReference type="Proteomes" id="UP000279962">
    <property type="component" value="Chromosome"/>
</dbReference>